<evidence type="ECO:0000313" key="2">
    <source>
        <dbReference type="Proteomes" id="UP000041254"/>
    </source>
</evidence>
<dbReference type="AlphaFoldDB" id="A0A0G4EID3"/>
<protein>
    <submittedName>
        <fullName evidence="1">Uncharacterized protein</fullName>
    </submittedName>
</protein>
<dbReference type="VEuPathDB" id="CryptoDB:Vbra_12062"/>
<gene>
    <name evidence="1" type="ORF">Vbra_12062</name>
</gene>
<sequence>MQQNGLASAPFLRCFTWRAERDGGATYRESGAGEADKCLYLELDLLPDSYASLNEYVWNQGRDFLTIDNYYPCRRPDDHEGILEKLIEFVRAFKRAAVAHLVAHDMGFVCGDHYINNVYIDTKPVPSDMLKATEILAAIRTATSPTTTPWEALSVVLIDLANMFLMDDDLHTQNHPREPVARVPCRKDAQDAAAQLPTHTQFHAAPEQIILHVHYLMEDKDATSGIGHPSVRSARKLHRTLKKQRLIEGSSRREADVLIGQLTPVFGLGLALSNAIGGRMWQTALARREGDARTATASSRW</sequence>
<name>A0A0G4EID3_VITBC</name>
<proteinExistence type="predicted"/>
<dbReference type="EMBL" id="CDMY01000244">
    <property type="protein sequence ID" value="CEL96757.1"/>
    <property type="molecule type" value="Genomic_DNA"/>
</dbReference>
<dbReference type="InParanoid" id="A0A0G4EID3"/>
<evidence type="ECO:0000313" key="1">
    <source>
        <dbReference type="EMBL" id="CEL96757.1"/>
    </source>
</evidence>
<dbReference type="PhylomeDB" id="A0A0G4EID3"/>
<keyword evidence="2" id="KW-1185">Reference proteome</keyword>
<organism evidence="1 2">
    <name type="scientific">Vitrella brassicaformis (strain CCMP3155)</name>
    <dbReference type="NCBI Taxonomy" id="1169540"/>
    <lineage>
        <taxon>Eukaryota</taxon>
        <taxon>Sar</taxon>
        <taxon>Alveolata</taxon>
        <taxon>Colpodellida</taxon>
        <taxon>Vitrellaceae</taxon>
        <taxon>Vitrella</taxon>
    </lineage>
</organism>
<dbReference type="Proteomes" id="UP000041254">
    <property type="component" value="Unassembled WGS sequence"/>
</dbReference>
<reference evidence="1 2" key="1">
    <citation type="submission" date="2014-11" db="EMBL/GenBank/DDBJ databases">
        <authorList>
            <person name="Zhu J."/>
            <person name="Qi W."/>
            <person name="Song R."/>
        </authorList>
    </citation>
    <scope>NUCLEOTIDE SEQUENCE [LARGE SCALE GENOMIC DNA]</scope>
</reference>
<accession>A0A0G4EID3</accession>